<feature type="transmembrane region" description="Helical" evidence="1">
    <location>
        <begin position="6"/>
        <end position="28"/>
    </location>
</feature>
<keyword evidence="1" id="KW-0472">Membrane</keyword>
<evidence type="ECO:0000256" key="1">
    <source>
        <dbReference type="SAM" id="Phobius"/>
    </source>
</evidence>
<gene>
    <name evidence="2" type="ORF">F6S87_02045</name>
</gene>
<reference evidence="2 3" key="1">
    <citation type="submission" date="2019-09" db="EMBL/GenBank/DDBJ databases">
        <title>Phylogenetic characterization of a novel taxon of the genus Bifidobacterium: Bifidobacterium choloepi sp. nov.</title>
        <authorList>
            <person name="Modesto M."/>
            <person name="Satti M."/>
        </authorList>
    </citation>
    <scope>NUCLEOTIDE SEQUENCE [LARGE SCALE GENOMIC DNA]</scope>
    <source>
        <strain evidence="2 3">BRDM6</strain>
    </source>
</reference>
<protein>
    <submittedName>
        <fullName evidence="2">Putative ABC transporter permease</fullName>
    </submittedName>
</protein>
<feature type="transmembrane region" description="Helical" evidence="1">
    <location>
        <begin position="72"/>
        <end position="94"/>
    </location>
</feature>
<name>A0A6I5MZZ5_9BIFI</name>
<keyword evidence="1" id="KW-1133">Transmembrane helix</keyword>
<dbReference type="EMBL" id="VYSG01000001">
    <property type="protein sequence ID" value="NEG69425.1"/>
    <property type="molecule type" value="Genomic_DNA"/>
</dbReference>
<accession>A0A6I5MZZ5</accession>
<sequence length="296" mass="33277">MEPMPHLLIAIERVFCWFLLYSFVGWLWETGLNIVMKKRFVDRGMLNGPLCPIYGFGAMIVLFALAGEHQPLVIFLSSGVLACTLEYVTSWGIEKLFHVRFWDYSNKPFNINGRVYLNGFVAFGLGATAVKLWVQPWVLGWLDRIPAVPLAVVSGILLAMLLADAAVTLAGLISLRSRLGHVETDIKDWKQEKIAEIDPVITRADEHLASARTSADEKLAAAESRADGHAAAVKADVARRLDSTRTGRHAEELAAKVRHEFSYQQRRLIENYPTLEDLSRPKLVAEVRRLLKKDKK</sequence>
<dbReference type="Proteomes" id="UP000469292">
    <property type="component" value="Unassembled WGS sequence"/>
</dbReference>
<comment type="caution">
    <text evidence="2">The sequence shown here is derived from an EMBL/GenBank/DDBJ whole genome shotgun (WGS) entry which is preliminary data.</text>
</comment>
<dbReference type="Pfam" id="PF06541">
    <property type="entry name" value="ABC_trans_CmpB"/>
    <property type="match status" value="1"/>
</dbReference>
<feature type="transmembrane region" description="Helical" evidence="1">
    <location>
        <begin position="49"/>
        <end position="66"/>
    </location>
</feature>
<keyword evidence="3" id="KW-1185">Reference proteome</keyword>
<dbReference type="AlphaFoldDB" id="A0A6I5MZZ5"/>
<dbReference type="RefSeq" id="WP_163227545.1">
    <property type="nucleotide sequence ID" value="NZ_VYSG01000001.1"/>
</dbReference>
<proteinExistence type="predicted"/>
<dbReference type="InterPro" id="IPR010540">
    <property type="entry name" value="CmpB_TMEM229"/>
</dbReference>
<evidence type="ECO:0000313" key="2">
    <source>
        <dbReference type="EMBL" id="NEG69425.1"/>
    </source>
</evidence>
<feature type="transmembrane region" description="Helical" evidence="1">
    <location>
        <begin position="115"/>
        <end position="134"/>
    </location>
</feature>
<organism evidence="2 3">
    <name type="scientific">Bifidobacterium choloepi</name>
    <dbReference type="NCBI Taxonomy" id="2614131"/>
    <lineage>
        <taxon>Bacteria</taxon>
        <taxon>Bacillati</taxon>
        <taxon>Actinomycetota</taxon>
        <taxon>Actinomycetes</taxon>
        <taxon>Bifidobacteriales</taxon>
        <taxon>Bifidobacteriaceae</taxon>
        <taxon>Bifidobacterium</taxon>
    </lineage>
</organism>
<evidence type="ECO:0000313" key="3">
    <source>
        <dbReference type="Proteomes" id="UP000469292"/>
    </source>
</evidence>
<keyword evidence="1" id="KW-0812">Transmembrane</keyword>
<feature type="transmembrane region" description="Helical" evidence="1">
    <location>
        <begin position="146"/>
        <end position="173"/>
    </location>
</feature>